<dbReference type="GO" id="GO:0006435">
    <property type="term" value="P:threonyl-tRNA aminoacylation"/>
    <property type="evidence" value="ECO:0007669"/>
    <property type="project" value="TreeGrafter"/>
</dbReference>
<keyword evidence="1" id="KW-0963">Cytoplasm</keyword>
<dbReference type="PANTHER" id="PTHR11451">
    <property type="entry name" value="THREONINE-TRNA LIGASE"/>
    <property type="match status" value="1"/>
</dbReference>
<dbReference type="InterPro" id="IPR047246">
    <property type="entry name" value="ThrRS_anticodon"/>
</dbReference>
<keyword evidence="3" id="KW-0648">Protein biosynthesis</keyword>
<evidence type="ECO:0000313" key="6">
    <source>
        <dbReference type="EMBL" id="SIS02351.1"/>
    </source>
</evidence>
<keyword evidence="4" id="KW-0030">Aminoacyl-tRNA synthetase</keyword>
<protein>
    <submittedName>
        <fullName evidence="6">Anticodon binding domain-containing protein</fullName>
    </submittedName>
</protein>
<dbReference type="InterPro" id="IPR004154">
    <property type="entry name" value="Anticodon-bd"/>
</dbReference>
<evidence type="ECO:0000256" key="4">
    <source>
        <dbReference type="ARBA" id="ARBA00023146"/>
    </source>
</evidence>
<evidence type="ECO:0000256" key="1">
    <source>
        <dbReference type="ARBA" id="ARBA00022490"/>
    </source>
</evidence>
<gene>
    <name evidence="6" type="ORF">SAMN05878482_109126</name>
</gene>
<keyword evidence="4" id="KW-0436">Ligase</keyword>
<evidence type="ECO:0000256" key="2">
    <source>
        <dbReference type="ARBA" id="ARBA00022840"/>
    </source>
</evidence>
<keyword evidence="2" id="KW-0547">Nucleotide-binding</keyword>
<dbReference type="Pfam" id="PF03129">
    <property type="entry name" value="HGTP_anticodon"/>
    <property type="match status" value="1"/>
</dbReference>
<sequence>MDSEEKISCYLDYYCLKIQSELKQLGIRVKIDENNEKLGYKIREAQMQKIPYMLVLGDNELKEETVNVRKYGNQQLESVPFEDFKKKIVQQIKERSI</sequence>
<dbReference type="EMBL" id="FTMX01000009">
    <property type="protein sequence ID" value="SIS02351.1"/>
    <property type="molecule type" value="Genomic_DNA"/>
</dbReference>
<dbReference type="GO" id="GO:0005524">
    <property type="term" value="F:ATP binding"/>
    <property type="evidence" value="ECO:0007669"/>
    <property type="project" value="UniProtKB-KW"/>
</dbReference>
<accession>A0A9X8RDS5</accession>
<dbReference type="GO" id="GO:0004829">
    <property type="term" value="F:threonine-tRNA ligase activity"/>
    <property type="evidence" value="ECO:0007669"/>
    <property type="project" value="TreeGrafter"/>
</dbReference>
<evidence type="ECO:0000256" key="3">
    <source>
        <dbReference type="ARBA" id="ARBA00022917"/>
    </source>
</evidence>
<reference evidence="6 7" key="1">
    <citation type="submission" date="2017-01" db="EMBL/GenBank/DDBJ databases">
        <authorList>
            <person name="Varghese N."/>
            <person name="Submissions S."/>
        </authorList>
    </citation>
    <scope>NUCLEOTIDE SEQUENCE [LARGE SCALE GENOMIC DNA]</scope>
    <source>
        <strain evidence="6 7">RUG2-6</strain>
    </source>
</reference>
<organism evidence="6 7">
    <name type="scientific">Peribacillus simplex</name>
    <dbReference type="NCBI Taxonomy" id="1478"/>
    <lineage>
        <taxon>Bacteria</taxon>
        <taxon>Bacillati</taxon>
        <taxon>Bacillota</taxon>
        <taxon>Bacilli</taxon>
        <taxon>Bacillales</taxon>
        <taxon>Bacillaceae</taxon>
        <taxon>Peribacillus</taxon>
    </lineage>
</organism>
<dbReference type="InterPro" id="IPR036621">
    <property type="entry name" value="Anticodon-bd_dom_sf"/>
</dbReference>
<dbReference type="Gene3D" id="3.40.50.800">
    <property type="entry name" value="Anticodon-binding domain"/>
    <property type="match status" value="1"/>
</dbReference>
<evidence type="ECO:0000259" key="5">
    <source>
        <dbReference type="Pfam" id="PF03129"/>
    </source>
</evidence>
<proteinExistence type="predicted"/>
<dbReference type="SUPFAM" id="SSF52954">
    <property type="entry name" value="Class II aaRS ABD-related"/>
    <property type="match status" value="1"/>
</dbReference>
<dbReference type="Proteomes" id="UP000185829">
    <property type="component" value="Unassembled WGS sequence"/>
</dbReference>
<name>A0A9X8RDS5_9BACI</name>
<keyword evidence="2" id="KW-0067">ATP-binding</keyword>
<dbReference type="CDD" id="cd00860">
    <property type="entry name" value="ThrRS_anticodon"/>
    <property type="match status" value="1"/>
</dbReference>
<dbReference type="PANTHER" id="PTHR11451:SF44">
    <property type="entry name" value="THREONINE--TRNA LIGASE, CHLOROPLASTIC_MITOCHONDRIAL 2"/>
    <property type="match status" value="1"/>
</dbReference>
<dbReference type="FunFam" id="3.40.50.800:FF:000001">
    <property type="entry name" value="Threonine--tRNA ligase"/>
    <property type="match status" value="1"/>
</dbReference>
<feature type="domain" description="Anticodon-binding" evidence="5">
    <location>
        <begin position="13"/>
        <end position="90"/>
    </location>
</feature>
<comment type="caution">
    <text evidence="6">The sequence shown here is derived from an EMBL/GenBank/DDBJ whole genome shotgun (WGS) entry which is preliminary data.</text>
</comment>
<evidence type="ECO:0000313" key="7">
    <source>
        <dbReference type="Proteomes" id="UP000185829"/>
    </source>
</evidence>
<dbReference type="AlphaFoldDB" id="A0A9X8RDS5"/>